<reference evidence="2 3" key="1">
    <citation type="journal article" date="2024" name="G3 (Bethesda)">
        <title>Genome assembly of Hibiscus sabdariffa L. provides insights into metabolisms of medicinal natural products.</title>
        <authorList>
            <person name="Kim T."/>
        </authorList>
    </citation>
    <scope>NUCLEOTIDE SEQUENCE [LARGE SCALE GENOMIC DNA]</scope>
    <source>
        <strain evidence="2">TK-2024</strain>
        <tissue evidence="2">Old leaves</tissue>
    </source>
</reference>
<name>A0ABR2R1L3_9ROSI</name>
<sequence length="92" mass="10154">MVGNEGVAVEEFGMVVNEGKGRVCKMNALGFRLLAWGRWLLVIELVGYSGGGLTTLVIVANGDGRLQMVVGDGGCEVLEMNDRWTRVQRWRR</sequence>
<proteinExistence type="predicted"/>
<evidence type="ECO:0000256" key="1">
    <source>
        <dbReference type="SAM" id="Phobius"/>
    </source>
</evidence>
<organism evidence="2 3">
    <name type="scientific">Hibiscus sabdariffa</name>
    <name type="common">roselle</name>
    <dbReference type="NCBI Taxonomy" id="183260"/>
    <lineage>
        <taxon>Eukaryota</taxon>
        <taxon>Viridiplantae</taxon>
        <taxon>Streptophyta</taxon>
        <taxon>Embryophyta</taxon>
        <taxon>Tracheophyta</taxon>
        <taxon>Spermatophyta</taxon>
        <taxon>Magnoliopsida</taxon>
        <taxon>eudicotyledons</taxon>
        <taxon>Gunneridae</taxon>
        <taxon>Pentapetalae</taxon>
        <taxon>rosids</taxon>
        <taxon>malvids</taxon>
        <taxon>Malvales</taxon>
        <taxon>Malvaceae</taxon>
        <taxon>Malvoideae</taxon>
        <taxon>Hibiscus</taxon>
    </lineage>
</organism>
<dbReference type="Proteomes" id="UP001396334">
    <property type="component" value="Unassembled WGS sequence"/>
</dbReference>
<keyword evidence="1" id="KW-0812">Transmembrane</keyword>
<dbReference type="EMBL" id="JBBPBN010000028">
    <property type="protein sequence ID" value="KAK9006592.1"/>
    <property type="molecule type" value="Genomic_DNA"/>
</dbReference>
<keyword evidence="1" id="KW-1133">Transmembrane helix</keyword>
<accession>A0ABR2R1L3</accession>
<protein>
    <recommendedName>
        <fullName evidence="4">Transmembrane protein</fullName>
    </recommendedName>
</protein>
<evidence type="ECO:0000313" key="2">
    <source>
        <dbReference type="EMBL" id="KAK9006592.1"/>
    </source>
</evidence>
<keyword evidence="1" id="KW-0472">Membrane</keyword>
<evidence type="ECO:0000313" key="3">
    <source>
        <dbReference type="Proteomes" id="UP001396334"/>
    </source>
</evidence>
<feature type="transmembrane region" description="Helical" evidence="1">
    <location>
        <begin position="39"/>
        <end position="59"/>
    </location>
</feature>
<comment type="caution">
    <text evidence="2">The sequence shown here is derived from an EMBL/GenBank/DDBJ whole genome shotgun (WGS) entry which is preliminary data.</text>
</comment>
<keyword evidence="3" id="KW-1185">Reference proteome</keyword>
<evidence type="ECO:0008006" key="4">
    <source>
        <dbReference type="Google" id="ProtNLM"/>
    </source>
</evidence>
<gene>
    <name evidence="2" type="ORF">V6N11_018929</name>
</gene>